<evidence type="ECO:0000313" key="2">
    <source>
        <dbReference type="Proteomes" id="UP000186026"/>
    </source>
</evidence>
<keyword evidence="2" id="KW-1185">Reference proteome</keyword>
<dbReference type="OrthoDB" id="1121837at2"/>
<dbReference type="InterPro" id="IPR025563">
    <property type="entry name" value="DUF4286"/>
</dbReference>
<proteinExistence type="predicted"/>
<sequence>MILYNITVNVEKDVEQDWVTWMKETHIPEVLATDKFVENKLFRIMHDSEDGGVNYSVQYFAKNMEQVMAYQHQYFDQHNAVVQKKFPKKLAIFMTLLEMV</sequence>
<name>A0A1N7K3N0_9BACT</name>
<dbReference type="EMBL" id="FTOP01000001">
    <property type="protein sequence ID" value="SIS56146.1"/>
    <property type="molecule type" value="Genomic_DNA"/>
</dbReference>
<accession>A0A1N7K3N0</accession>
<dbReference type="Pfam" id="PF14114">
    <property type="entry name" value="DUF4286"/>
    <property type="match status" value="1"/>
</dbReference>
<evidence type="ECO:0008006" key="3">
    <source>
        <dbReference type="Google" id="ProtNLM"/>
    </source>
</evidence>
<organism evidence="1 2">
    <name type="scientific">Belliella pelovolcani</name>
    <dbReference type="NCBI Taxonomy" id="529505"/>
    <lineage>
        <taxon>Bacteria</taxon>
        <taxon>Pseudomonadati</taxon>
        <taxon>Bacteroidota</taxon>
        <taxon>Cytophagia</taxon>
        <taxon>Cytophagales</taxon>
        <taxon>Cyclobacteriaceae</taxon>
        <taxon>Belliella</taxon>
    </lineage>
</organism>
<dbReference type="Proteomes" id="UP000186026">
    <property type="component" value="Unassembled WGS sequence"/>
</dbReference>
<protein>
    <recommendedName>
        <fullName evidence="3">DUF4286 domain-containing protein</fullName>
    </recommendedName>
</protein>
<reference evidence="2" key="1">
    <citation type="submission" date="2017-01" db="EMBL/GenBank/DDBJ databases">
        <authorList>
            <person name="Varghese N."/>
            <person name="Submissions S."/>
        </authorList>
    </citation>
    <scope>NUCLEOTIDE SEQUENCE [LARGE SCALE GENOMIC DNA]</scope>
    <source>
        <strain evidence="2">DSM 46698</strain>
    </source>
</reference>
<evidence type="ECO:0000313" key="1">
    <source>
        <dbReference type="EMBL" id="SIS56146.1"/>
    </source>
</evidence>
<gene>
    <name evidence="1" type="ORF">SAMN05421761_101415</name>
</gene>
<dbReference type="STRING" id="529505.SAMN05421761_101415"/>
<dbReference type="RefSeq" id="WP_076498063.1">
    <property type="nucleotide sequence ID" value="NZ_FTOP01000001.1"/>
</dbReference>
<dbReference type="AlphaFoldDB" id="A0A1N7K3N0"/>